<dbReference type="AlphaFoldDB" id="A0A3R8KVG3"/>
<organism evidence="2 3">
    <name type="scientific">Schaedlerella arabinosiphila</name>
    <dbReference type="NCBI Taxonomy" id="2044587"/>
    <lineage>
        <taxon>Bacteria</taxon>
        <taxon>Bacillati</taxon>
        <taxon>Bacillota</taxon>
        <taxon>Clostridia</taxon>
        <taxon>Lachnospirales</taxon>
        <taxon>Lachnospiraceae</taxon>
        <taxon>Schaedlerella</taxon>
    </lineage>
</organism>
<sequence length="82" mass="9647">MNSKTKYICLAHMKMPVKEGILSFLINEYLLQFISAGFVFYIFCVLFLRNLMYFFALSAAYISLQLLSECVHLFFSNRQAFH</sequence>
<accession>A0A3R8KVG3</accession>
<dbReference type="Proteomes" id="UP000274920">
    <property type="component" value="Unassembled WGS sequence"/>
</dbReference>
<name>A0A3R8KVG3_9FIRM</name>
<keyword evidence="1" id="KW-0812">Transmembrane</keyword>
<feature type="transmembrane region" description="Helical" evidence="1">
    <location>
        <begin position="21"/>
        <end position="48"/>
    </location>
</feature>
<dbReference type="EMBL" id="RHJS01000002">
    <property type="protein sequence ID" value="RRK30622.1"/>
    <property type="molecule type" value="Genomic_DNA"/>
</dbReference>
<keyword evidence="1" id="KW-0472">Membrane</keyword>
<evidence type="ECO:0000313" key="2">
    <source>
        <dbReference type="EMBL" id="RRK30622.1"/>
    </source>
</evidence>
<proteinExistence type="predicted"/>
<keyword evidence="1" id="KW-1133">Transmembrane helix</keyword>
<protein>
    <submittedName>
        <fullName evidence="2">Uncharacterized protein</fullName>
    </submittedName>
</protein>
<gene>
    <name evidence="2" type="ORF">EBB54_03935</name>
</gene>
<evidence type="ECO:0000256" key="1">
    <source>
        <dbReference type="SAM" id="Phobius"/>
    </source>
</evidence>
<feature type="transmembrane region" description="Helical" evidence="1">
    <location>
        <begin position="54"/>
        <end position="75"/>
    </location>
</feature>
<comment type="caution">
    <text evidence="2">The sequence shown here is derived from an EMBL/GenBank/DDBJ whole genome shotgun (WGS) entry which is preliminary data.</text>
</comment>
<reference evidence="2" key="1">
    <citation type="submission" date="2018-10" db="EMBL/GenBank/DDBJ databases">
        <title>Schaedlerella arabinophila gen. nov. sp. nov., isolated from the mouse intestinal tract and comparative analysis with the genome of the closely related altered Schaedler flora strain ASF502.</title>
        <authorList>
            <person name="Miyake S."/>
            <person name="Soh M."/>
            <person name="Seedorf H."/>
        </authorList>
    </citation>
    <scope>NUCLEOTIDE SEQUENCE [LARGE SCALE GENOMIC DNA]</scope>
    <source>
        <strain evidence="2">DSM 106076</strain>
    </source>
</reference>
<evidence type="ECO:0000313" key="3">
    <source>
        <dbReference type="Proteomes" id="UP000274920"/>
    </source>
</evidence>
<keyword evidence="3" id="KW-1185">Reference proteome</keyword>